<evidence type="ECO:0000313" key="2">
    <source>
        <dbReference type="Proteomes" id="UP001234178"/>
    </source>
</evidence>
<gene>
    <name evidence="1" type="ORF">OUZ56_011414</name>
</gene>
<comment type="caution">
    <text evidence="1">The sequence shown here is derived from an EMBL/GenBank/DDBJ whole genome shotgun (WGS) entry which is preliminary data.</text>
</comment>
<dbReference type="Proteomes" id="UP001234178">
    <property type="component" value="Unassembled WGS sequence"/>
</dbReference>
<name>A0ABQ9Z0F8_9CRUS</name>
<sequence>MRCQISCLKVQADIDTPVDDTGISTVEKTTYTKKKNPLRINAATTVTTTIGQPATFAVNYFKEATNT</sequence>
<evidence type="ECO:0000313" key="1">
    <source>
        <dbReference type="EMBL" id="KAK4006258.1"/>
    </source>
</evidence>
<protein>
    <submittedName>
        <fullName evidence="1">Uncharacterized protein</fullName>
    </submittedName>
</protein>
<reference evidence="1 2" key="1">
    <citation type="journal article" date="2023" name="Nucleic Acids Res.">
        <title>The hologenome of Daphnia magna reveals possible DNA methylation and microbiome-mediated evolution of the host genome.</title>
        <authorList>
            <person name="Chaturvedi A."/>
            <person name="Li X."/>
            <person name="Dhandapani V."/>
            <person name="Marshall H."/>
            <person name="Kissane S."/>
            <person name="Cuenca-Cambronero M."/>
            <person name="Asole G."/>
            <person name="Calvet F."/>
            <person name="Ruiz-Romero M."/>
            <person name="Marangio P."/>
            <person name="Guigo R."/>
            <person name="Rago D."/>
            <person name="Mirbahai L."/>
            <person name="Eastwood N."/>
            <person name="Colbourne J.K."/>
            <person name="Zhou J."/>
            <person name="Mallon E."/>
            <person name="Orsini L."/>
        </authorList>
    </citation>
    <scope>NUCLEOTIDE SEQUENCE [LARGE SCALE GENOMIC DNA]</scope>
    <source>
        <strain evidence="1">LRV0_1</strain>
    </source>
</reference>
<proteinExistence type="predicted"/>
<keyword evidence="2" id="KW-1185">Reference proteome</keyword>
<dbReference type="EMBL" id="JAOYFB010000002">
    <property type="protein sequence ID" value="KAK4006258.1"/>
    <property type="molecule type" value="Genomic_DNA"/>
</dbReference>
<accession>A0ABQ9Z0F8</accession>
<organism evidence="1 2">
    <name type="scientific">Daphnia magna</name>
    <dbReference type="NCBI Taxonomy" id="35525"/>
    <lineage>
        <taxon>Eukaryota</taxon>
        <taxon>Metazoa</taxon>
        <taxon>Ecdysozoa</taxon>
        <taxon>Arthropoda</taxon>
        <taxon>Crustacea</taxon>
        <taxon>Branchiopoda</taxon>
        <taxon>Diplostraca</taxon>
        <taxon>Cladocera</taxon>
        <taxon>Anomopoda</taxon>
        <taxon>Daphniidae</taxon>
        <taxon>Daphnia</taxon>
    </lineage>
</organism>